<sequence length="73" mass="8397">MLVWELFKDDKEPDMLTRDDKMELTSILYSWCSMGNKNETIVNACDIVSSSLMSCSFAKNSKDLLLPRWSDKA</sequence>
<reference evidence="1" key="1">
    <citation type="submission" date="2010-07" db="EMBL/GenBank/DDBJ databases">
        <authorList>
            <consortium name="CONSOLIDER consortium CSD2007-00005"/>
            <person name="Guazzaroni M.-E."/>
            <person name="Richter M."/>
            <person name="Garcia-Salamanca A."/>
            <person name="Yarza P."/>
            <person name="Ferrer M."/>
        </authorList>
    </citation>
    <scope>NUCLEOTIDE SEQUENCE</scope>
</reference>
<evidence type="ECO:0000313" key="1">
    <source>
        <dbReference type="EMBL" id="EFK97261.1"/>
    </source>
</evidence>
<organism evidence="1">
    <name type="scientific">sediment metagenome</name>
    <dbReference type="NCBI Taxonomy" id="749907"/>
    <lineage>
        <taxon>unclassified sequences</taxon>
        <taxon>metagenomes</taxon>
        <taxon>ecological metagenomes</taxon>
    </lineage>
</organism>
<name>D9PGQ3_9ZZZZ</name>
<dbReference type="AlphaFoldDB" id="D9PGQ3"/>
<comment type="caution">
    <text evidence="1">The sequence shown here is derived from an EMBL/GenBank/DDBJ whole genome shotgun (WGS) entry which is preliminary data.</text>
</comment>
<gene>
    <name evidence="1" type="ORF">LDC_0700</name>
</gene>
<reference evidence="1" key="2">
    <citation type="journal article" date="2011" name="Microb. Ecol.">
        <title>Taxonomic and Functional Metagenomic Profiling of the Microbial Community in the Anoxic Sediment of a Sub-saline Shallow Lake (Laguna de Carrizo, Central Spain).</title>
        <authorList>
            <person name="Ferrer M."/>
            <person name="Guazzaroni M.E."/>
            <person name="Richter M."/>
            <person name="Garcia-Salamanca A."/>
            <person name="Yarza P."/>
            <person name="Suarez-Suarez A."/>
            <person name="Solano J."/>
            <person name="Alcaide M."/>
            <person name="van Dillewijn P."/>
            <person name="Molina-Henares M.A."/>
            <person name="Lopez-Cortes N."/>
            <person name="Al-Ramahi Y."/>
            <person name="Guerrero C."/>
            <person name="Acosta A."/>
            <person name="de Eugenio L.I."/>
            <person name="Martinez V."/>
            <person name="Marques S."/>
            <person name="Rojo F."/>
            <person name="Santero E."/>
            <person name="Genilloud O."/>
            <person name="Perez-Perez J."/>
            <person name="Rossello-Mora R."/>
            <person name="Ramos J.L."/>
        </authorList>
    </citation>
    <scope>NUCLEOTIDE SEQUENCE</scope>
</reference>
<protein>
    <submittedName>
        <fullName evidence="1">Uncharacterized protein</fullName>
    </submittedName>
</protein>
<proteinExistence type="predicted"/>
<accession>D9PGQ3</accession>
<dbReference type="EMBL" id="ADZX01000290">
    <property type="protein sequence ID" value="EFK97261.1"/>
    <property type="molecule type" value="Genomic_DNA"/>
</dbReference>